<dbReference type="RefSeq" id="WP_135585412.1">
    <property type="nucleotide sequence ID" value="NZ_RQEP01000005.1"/>
</dbReference>
<organism evidence="3 4">
    <name type="scientific">Leptospira semungkisensis</name>
    <dbReference type="NCBI Taxonomy" id="2484985"/>
    <lineage>
        <taxon>Bacteria</taxon>
        <taxon>Pseudomonadati</taxon>
        <taxon>Spirochaetota</taxon>
        <taxon>Spirochaetia</taxon>
        <taxon>Leptospirales</taxon>
        <taxon>Leptospiraceae</taxon>
        <taxon>Leptospira</taxon>
    </lineage>
</organism>
<sequence>MSKYSRFFLLFLFFATSTFAEDQSVYMKNGKIIKAEVVQQNSTQVFLRLKDGTIREVSKSDIRKISFKKTKPIEEPKPELKLKKAEKKRKLEIGEKEKVEKPTPEPKPNEEEIKAKPEPQPKEEEKQPEPLPEEVSKPTPTTEEPPKQIQVQEEPVKPIQLQETPKPLEVQEQTLKPQVAESKDQDEEVRKRIAERNGLEISFGLGRSSYQSQVSNFQRGVEQYATILGNNGGFLYSSPQYQNGPAKTINLRYYWKRFVGDLGGSELQAKESAQNFGQIVYPVSGTSIFQNAFTVGSPYHSLSYKQAYAQVSYTVYANRFFELRPILGYQRIWQKGIDNSTTEISPKDPSNALAFNWAIRNGTNFSDFLQGQSMGLAVDSKWNEKWETRFEIQKQFLHGDSNFTRDQIAAVLGVGFEARSELTNQWKASGLTLSGKLIYNWKSDIFFWTGFQYSKINYSLQHFGGDLNLSGGPVSAYVSQQLIESLTKGLAGNSVAMGIFFGAGYNFDFKRSVSLQ</sequence>
<comment type="caution">
    <text evidence="3">The sequence shown here is derived from an EMBL/GenBank/DDBJ whole genome shotgun (WGS) entry which is preliminary data.</text>
</comment>
<protein>
    <recommendedName>
        <fullName evidence="5">Porin</fullName>
    </recommendedName>
</protein>
<evidence type="ECO:0000256" key="1">
    <source>
        <dbReference type="SAM" id="MobiDB-lite"/>
    </source>
</evidence>
<feature type="chain" id="PRO_5021007058" description="Porin" evidence="2">
    <location>
        <begin position="21"/>
        <end position="516"/>
    </location>
</feature>
<keyword evidence="2" id="KW-0732">Signal</keyword>
<evidence type="ECO:0000256" key="2">
    <source>
        <dbReference type="SAM" id="SignalP"/>
    </source>
</evidence>
<gene>
    <name evidence="3" type="ORF">EHO59_05190</name>
</gene>
<proteinExistence type="predicted"/>
<evidence type="ECO:0008006" key="5">
    <source>
        <dbReference type="Google" id="ProtNLM"/>
    </source>
</evidence>
<reference evidence="3" key="1">
    <citation type="journal article" date="2019" name="PLoS Negl. Trop. Dis.">
        <title>Revisiting the worldwide diversity of Leptospira species in the environment.</title>
        <authorList>
            <person name="Vincent A.T."/>
            <person name="Schiettekatte O."/>
            <person name="Bourhy P."/>
            <person name="Veyrier F.J."/>
            <person name="Picardeau M."/>
        </authorList>
    </citation>
    <scope>NUCLEOTIDE SEQUENCE [LARGE SCALE GENOMIC DNA]</scope>
    <source>
        <strain evidence="3">SSS9</strain>
    </source>
</reference>
<dbReference type="EMBL" id="RQEP01000005">
    <property type="protein sequence ID" value="TGK07498.1"/>
    <property type="molecule type" value="Genomic_DNA"/>
</dbReference>
<accession>A0A4R9G7A3</accession>
<dbReference type="OrthoDB" id="314926at2"/>
<evidence type="ECO:0000313" key="3">
    <source>
        <dbReference type="EMBL" id="TGK07498.1"/>
    </source>
</evidence>
<feature type="compositionally biased region" description="Basic and acidic residues" evidence="1">
    <location>
        <begin position="93"/>
        <end position="128"/>
    </location>
</feature>
<feature type="region of interest" description="Disordered" evidence="1">
    <location>
        <begin position="93"/>
        <end position="188"/>
    </location>
</feature>
<dbReference type="NCBIfam" id="NF047433">
    <property type="entry name" value="Lepto_7_Nterm"/>
    <property type="match status" value="1"/>
</dbReference>
<evidence type="ECO:0000313" key="4">
    <source>
        <dbReference type="Proteomes" id="UP000297453"/>
    </source>
</evidence>
<dbReference type="AlphaFoldDB" id="A0A4R9G7A3"/>
<dbReference type="Proteomes" id="UP000297453">
    <property type="component" value="Unassembled WGS sequence"/>
</dbReference>
<keyword evidence="4" id="KW-1185">Reference proteome</keyword>
<name>A0A4R9G7A3_9LEPT</name>
<feature type="signal peptide" evidence="2">
    <location>
        <begin position="1"/>
        <end position="20"/>
    </location>
</feature>